<reference evidence="2 3" key="1">
    <citation type="journal article" date="2015" name="Sci. Rep.">
        <title>Unraveling adaptation of Pontibacter korlensis to radiation and infertility in desert through complete genome and comparative transcriptomic analysis.</title>
        <authorList>
            <person name="Dai J."/>
            <person name="Dai W."/>
            <person name="Qiu C."/>
            <person name="Yang Z."/>
            <person name="Zhang Y."/>
            <person name="Zhou M."/>
            <person name="Zhang L."/>
            <person name="Fang C."/>
            <person name="Gao Q."/>
            <person name="Yang Q."/>
            <person name="Li X."/>
            <person name="Wang Z."/>
            <person name="Wang Z."/>
            <person name="Jia Z."/>
            <person name="Chen X."/>
        </authorList>
    </citation>
    <scope>NUCLEOTIDE SEQUENCE [LARGE SCALE GENOMIC DNA]</scope>
    <source>
        <strain evidence="2 3">X14-1T</strain>
    </source>
</reference>
<dbReference type="Gene3D" id="1.10.1530.10">
    <property type="match status" value="1"/>
</dbReference>
<accession>A0A0E3UWR5</accession>
<dbReference type="OrthoDB" id="9769447at2"/>
<keyword evidence="3" id="KW-1185">Reference proteome</keyword>
<dbReference type="PANTHER" id="PTHR11091:SF3">
    <property type="entry name" value="2,3-DIKETO-L-GULONATE REDUCTASE"/>
    <property type="match status" value="1"/>
</dbReference>
<dbReference type="HOGENOM" id="CLU_040452_4_0_10"/>
<dbReference type="RefSeq" id="WP_046309961.1">
    <property type="nucleotide sequence ID" value="NZ_CBCSCY010000001.1"/>
</dbReference>
<dbReference type="GO" id="GO:0047559">
    <property type="term" value="F:3-dehydro-L-gulonate 2-dehydrogenase activity"/>
    <property type="evidence" value="ECO:0007669"/>
    <property type="project" value="UniProtKB-EC"/>
</dbReference>
<dbReference type="Pfam" id="PF02615">
    <property type="entry name" value="Ldh_2"/>
    <property type="match status" value="1"/>
</dbReference>
<evidence type="ECO:0000313" key="2">
    <source>
        <dbReference type="EMBL" id="AKD02941.1"/>
    </source>
</evidence>
<name>A0A0E3UWR5_9BACT</name>
<dbReference type="InterPro" id="IPR036111">
    <property type="entry name" value="Mal/L-sulfo/L-lacto_DH-like_sf"/>
</dbReference>
<dbReference type="SUPFAM" id="SSF89733">
    <property type="entry name" value="L-sulfolactate dehydrogenase-like"/>
    <property type="match status" value="1"/>
</dbReference>
<organism evidence="2 3">
    <name type="scientific">Pontibacter korlensis</name>
    <dbReference type="NCBI Taxonomy" id="400092"/>
    <lineage>
        <taxon>Bacteria</taxon>
        <taxon>Pseudomonadati</taxon>
        <taxon>Bacteroidota</taxon>
        <taxon>Cytophagia</taxon>
        <taxon>Cytophagales</taxon>
        <taxon>Hymenobacteraceae</taxon>
        <taxon>Pontibacter</taxon>
    </lineage>
</organism>
<dbReference type="KEGG" id="pko:PKOR_07140"/>
<dbReference type="AlphaFoldDB" id="A0A0E3UWR5"/>
<dbReference type="InterPro" id="IPR003767">
    <property type="entry name" value="Malate/L-lactate_DH-like"/>
</dbReference>
<protein>
    <submittedName>
        <fullName evidence="2">2,3-diketo-L-gulonate reductase</fullName>
        <ecNumber evidence="2">1.1.1.130</ecNumber>
    </submittedName>
</protein>
<sequence>MKISFEELKAQFRKVLLNVGFADNKAELCARIFAENSRDGVYSHGLNRFPVFVDLVKEGLVKADAEPEKVGHNGVVEQWDGNLAPGMYTATKAMQRAIELAKENGMGCVAVRNTNHWMRGGTYGWQAADAGCIAICSTNALASMPPYGGSEPRLGNNPLVIAVPRKKGHMVQDMAISQFSYGKMQEYELKGEKLPYYGGYDAEGNLTTDPVAIKETSSALPIGFWKGSGLALMLDVLVASLSGGRTVEQISADGKEAGVSQFFLCINAEKLDESILENIISYTKSSAGGDRDGEVRYPGEGTLAAREKNSKEGIPVNEEMWQQVQQL</sequence>
<dbReference type="NCBIfam" id="NF009750">
    <property type="entry name" value="PRK13260.1"/>
    <property type="match status" value="1"/>
</dbReference>
<proteinExistence type="predicted"/>
<dbReference type="EC" id="1.1.1.130" evidence="2"/>
<dbReference type="EMBL" id="CP009621">
    <property type="protein sequence ID" value="AKD02941.1"/>
    <property type="molecule type" value="Genomic_DNA"/>
</dbReference>
<dbReference type="PANTHER" id="PTHR11091">
    <property type="entry name" value="OXIDOREDUCTASE-RELATED"/>
    <property type="match status" value="1"/>
</dbReference>
<gene>
    <name evidence="2" type="ORF">PKOR_07140</name>
</gene>
<dbReference type="Proteomes" id="UP000033109">
    <property type="component" value="Chromosome"/>
</dbReference>
<keyword evidence="1 2" id="KW-0560">Oxidoreductase</keyword>
<dbReference type="PATRIC" id="fig|400092.3.peg.1585"/>
<dbReference type="InterPro" id="IPR043144">
    <property type="entry name" value="Mal/L-sulf/L-lact_DH-like_ah"/>
</dbReference>
<evidence type="ECO:0000313" key="3">
    <source>
        <dbReference type="Proteomes" id="UP000033109"/>
    </source>
</evidence>
<dbReference type="InterPro" id="IPR043143">
    <property type="entry name" value="Mal/L-sulf/L-lact_DH-like_NADP"/>
</dbReference>
<dbReference type="STRING" id="400092.PKOR_07140"/>
<evidence type="ECO:0000256" key="1">
    <source>
        <dbReference type="ARBA" id="ARBA00023002"/>
    </source>
</evidence>
<dbReference type="Gene3D" id="3.30.1370.60">
    <property type="entry name" value="Hypothetical oxidoreductase yiak, domain 2"/>
    <property type="match status" value="1"/>
</dbReference>